<dbReference type="EMBL" id="LR899011">
    <property type="protein sequence ID" value="CAD7085237.1"/>
    <property type="molecule type" value="Genomic_DNA"/>
</dbReference>
<dbReference type="PANTHER" id="PTHR10543:SF24">
    <property type="entry name" value="CAROTENOID ISOMEROOXYGENASE"/>
    <property type="match status" value="1"/>
</dbReference>
<proteinExistence type="inferred from homology"/>
<dbReference type="Proteomes" id="UP000594454">
    <property type="component" value="Chromosome 3"/>
</dbReference>
<evidence type="ECO:0000313" key="6">
    <source>
        <dbReference type="EMBL" id="CAD7085237.1"/>
    </source>
</evidence>
<reference evidence="6 7" key="1">
    <citation type="submission" date="2020-11" db="EMBL/GenBank/DDBJ databases">
        <authorList>
            <person name="Wallbank WR R."/>
            <person name="Pardo Diaz C."/>
            <person name="Kozak K."/>
            <person name="Martin S."/>
            <person name="Jiggins C."/>
            <person name="Moest M."/>
            <person name="Warren A I."/>
            <person name="Generalovic N T."/>
            <person name="Byers J.R.P. K."/>
            <person name="Montejo-Kovacevich G."/>
            <person name="Yen C E."/>
        </authorList>
    </citation>
    <scope>NUCLEOTIDE SEQUENCE [LARGE SCALE GENOMIC DNA]</scope>
</reference>
<dbReference type="Pfam" id="PF03055">
    <property type="entry name" value="RPE65"/>
    <property type="match status" value="1"/>
</dbReference>
<evidence type="ECO:0000256" key="2">
    <source>
        <dbReference type="ARBA" id="ARBA00022723"/>
    </source>
</evidence>
<evidence type="ECO:0000256" key="5">
    <source>
        <dbReference type="PIRSR" id="PIRSR604294-1"/>
    </source>
</evidence>
<dbReference type="FunCoup" id="A0A7R8YTP1">
    <property type="interactions" value="3"/>
</dbReference>
<evidence type="ECO:0008006" key="8">
    <source>
        <dbReference type="Google" id="ProtNLM"/>
    </source>
</evidence>
<dbReference type="InParanoid" id="A0A7R8YTP1"/>
<feature type="binding site" evidence="5">
    <location>
        <position position="393"/>
    </location>
    <ligand>
        <name>Fe cation</name>
        <dbReference type="ChEBI" id="CHEBI:24875"/>
        <note>catalytic</note>
    </ligand>
</feature>
<evidence type="ECO:0000256" key="4">
    <source>
        <dbReference type="ARBA" id="ARBA00023004"/>
    </source>
</evidence>
<dbReference type="OrthoDB" id="1069523at2759"/>
<sequence>MSLNLTLVVADRGSDVGIDVGGSGSDFEDDDDVGTGDGSSVDCLTFISETIFLVLNFKHNWKEMMKAIKTPIMEKDISHDYRCESCQGEEKYYPNCDSRVWLRSCETEVTKPIHGHIKGTIPKWITGSLLRNGPGSLKVGNMQYQHLFDSAALLHRFGICNGQVTYQCRFIQTSTYKRNQAAQRIVYSEFGTKAVPDPCHSIFQRVSAIFKSVEDFDNTMISIYPFGDEYYAFTESPIIHKINPQTLETEKKVAVADYIGIASHTSHPHVMKDSTVFNLGVGVTSAGPVYHILCFPKGEHMFTDAHIVATIPCRWRLHPGYMHSFGISENYFLIIEQPLSISVAKWVKAQVSQNPLSSTLKWFKNEPTHFYLIERGNGKLKATYKTEALFYLHVINQFELENCVIVDICCYKDPAMLNCMYIESMKNMQTNPDYASMFRSRPLRFVLPVISAPAKKLTKSQSLTNMMSVFRPRFSLRRSETIFQEIKCGSPEERVDPGLQKKPLYDSIHLFSHSNAKAFKNPDGSIYVQPELLCDLGCETPRINYEKHSGVPYRYFYAISSDVDAENPGTLIKVDTETKSGMRWCETNCYPSEPIFIPTPNATAEDDGVILAAMVWGGSDENKVGLLVLCAKTWTELGRCEFQTPGPVPKCLHGWFAENK</sequence>
<keyword evidence="2 5" id="KW-0479">Metal-binding</keyword>
<comment type="similarity">
    <text evidence="1">Belongs to the carotenoid oxygenase family.</text>
</comment>
<feature type="binding site" evidence="5">
    <location>
        <position position="323"/>
    </location>
    <ligand>
        <name>Fe cation</name>
        <dbReference type="ChEBI" id="CHEBI:24875"/>
        <note>catalytic</note>
    </ligand>
</feature>
<protein>
    <recommendedName>
        <fullName evidence="8">Carotenoid isomerooxygenase</fullName>
    </recommendedName>
</protein>
<comment type="cofactor">
    <cofactor evidence="5">
        <name>Fe(2+)</name>
        <dbReference type="ChEBI" id="CHEBI:29033"/>
    </cofactor>
    <text evidence="5">Binds 1 Fe(2+) ion per subunit.</text>
</comment>
<organism evidence="6 7">
    <name type="scientific">Hermetia illucens</name>
    <name type="common">Black soldier fly</name>
    <dbReference type="NCBI Taxonomy" id="343691"/>
    <lineage>
        <taxon>Eukaryota</taxon>
        <taxon>Metazoa</taxon>
        <taxon>Ecdysozoa</taxon>
        <taxon>Arthropoda</taxon>
        <taxon>Hexapoda</taxon>
        <taxon>Insecta</taxon>
        <taxon>Pterygota</taxon>
        <taxon>Neoptera</taxon>
        <taxon>Endopterygota</taxon>
        <taxon>Diptera</taxon>
        <taxon>Brachycera</taxon>
        <taxon>Stratiomyomorpha</taxon>
        <taxon>Stratiomyidae</taxon>
        <taxon>Hermetiinae</taxon>
        <taxon>Hermetia</taxon>
    </lineage>
</organism>
<keyword evidence="3" id="KW-0560">Oxidoreductase</keyword>
<dbReference type="PANTHER" id="PTHR10543">
    <property type="entry name" value="BETA-CAROTENE DIOXYGENASE"/>
    <property type="match status" value="1"/>
</dbReference>
<dbReference type="GO" id="GO:0003834">
    <property type="term" value="F:beta-carotene 15,15'-dioxygenase activity"/>
    <property type="evidence" value="ECO:0007669"/>
    <property type="project" value="TreeGrafter"/>
</dbReference>
<evidence type="ECO:0000256" key="3">
    <source>
        <dbReference type="ARBA" id="ARBA00023002"/>
    </source>
</evidence>
<dbReference type="GO" id="GO:0016121">
    <property type="term" value="P:carotene catabolic process"/>
    <property type="evidence" value="ECO:0007669"/>
    <property type="project" value="TreeGrafter"/>
</dbReference>
<gene>
    <name evidence="6" type="ORF">HERILL_LOCUS8088</name>
</gene>
<keyword evidence="4 5" id="KW-0408">Iron</keyword>
<feature type="binding site" evidence="5">
    <location>
        <position position="653"/>
    </location>
    <ligand>
        <name>Fe cation</name>
        <dbReference type="ChEBI" id="CHEBI:24875"/>
        <note>catalytic</note>
    </ligand>
</feature>
<evidence type="ECO:0000256" key="1">
    <source>
        <dbReference type="ARBA" id="ARBA00006787"/>
    </source>
</evidence>
<evidence type="ECO:0000313" key="7">
    <source>
        <dbReference type="Proteomes" id="UP000594454"/>
    </source>
</evidence>
<dbReference type="GO" id="GO:0042574">
    <property type="term" value="P:retinal metabolic process"/>
    <property type="evidence" value="ECO:0007669"/>
    <property type="project" value="TreeGrafter"/>
</dbReference>
<name>A0A7R8YTP1_HERIL</name>
<dbReference type="InterPro" id="IPR004294">
    <property type="entry name" value="Carotenoid_Oase"/>
</dbReference>
<dbReference type="GO" id="GO:0010436">
    <property type="term" value="F:carotenoid dioxygenase activity"/>
    <property type="evidence" value="ECO:0007669"/>
    <property type="project" value="TreeGrafter"/>
</dbReference>
<dbReference type="AlphaFoldDB" id="A0A7R8YTP1"/>
<dbReference type="GO" id="GO:0046872">
    <property type="term" value="F:metal ion binding"/>
    <property type="evidence" value="ECO:0007669"/>
    <property type="project" value="UniProtKB-KW"/>
</dbReference>
<feature type="binding site" evidence="5">
    <location>
        <position position="267"/>
    </location>
    <ligand>
        <name>Fe cation</name>
        <dbReference type="ChEBI" id="CHEBI:24875"/>
        <note>catalytic</note>
    </ligand>
</feature>
<keyword evidence="7" id="KW-1185">Reference proteome</keyword>
<accession>A0A7R8YTP1</accession>